<name>A0A392MDV9_9FABA</name>
<proteinExistence type="predicted"/>
<evidence type="ECO:0000313" key="1">
    <source>
        <dbReference type="EMBL" id="MCH85707.1"/>
    </source>
</evidence>
<feature type="non-terminal residue" evidence="1">
    <location>
        <position position="48"/>
    </location>
</feature>
<sequence>MDAIISVAAKIAEFTFAPIGHQFGYILYYKGNLKRMKNDFQKLEGMKD</sequence>
<protein>
    <submittedName>
        <fullName evidence="1">CC-NBS-LRR resistance protein</fullName>
    </submittedName>
</protein>
<dbReference type="EMBL" id="LXQA010008989">
    <property type="protein sequence ID" value="MCH85707.1"/>
    <property type="molecule type" value="Genomic_DNA"/>
</dbReference>
<evidence type="ECO:0000313" key="2">
    <source>
        <dbReference type="Proteomes" id="UP000265520"/>
    </source>
</evidence>
<organism evidence="1 2">
    <name type="scientific">Trifolium medium</name>
    <dbReference type="NCBI Taxonomy" id="97028"/>
    <lineage>
        <taxon>Eukaryota</taxon>
        <taxon>Viridiplantae</taxon>
        <taxon>Streptophyta</taxon>
        <taxon>Embryophyta</taxon>
        <taxon>Tracheophyta</taxon>
        <taxon>Spermatophyta</taxon>
        <taxon>Magnoliopsida</taxon>
        <taxon>eudicotyledons</taxon>
        <taxon>Gunneridae</taxon>
        <taxon>Pentapetalae</taxon>
        <taxon>rosids</taxon>
        <taxon>fabids</taxon>
        <taxon>Fabales</taxon>
        <taxon>Fabaceae</taxon>
        <taxon>Papilionoideae</taxon>
        <taxon>50 kb inversion clade</taxon>
        <taxon>NPAAA clade</taxon>
        <taxon>Hologalegina</taxon>
        <taxon>IRL clade</taxon>
        <taxon>Trifolieae</taxon>
        <taxon>Trifolium</taxon>
    </lineage>
</organism>
<keyword evidence="2" id="KW-1185">Reference proteome</keyword>
<dbReference type="AlphaFoldDB" id="A0A392MDV9"/>
<comment type="caution">
    <text evidence="1">The sequence shown here is derived from an EMBL/GenBank/DDBJ whole genome shotgun (WGS) entry which is preliminary data.</text>
</comment>
<accession>A0A392MDV9</accession>
<dbReference type="Proteomes" id="UP000265520">
    <property type="component" value="Unassembled WGS sequence"/>
</dbReference>
<gene>
    <name evidence="1" type="ORF">A2U01_0006556</name>
</gene>
<reference evidence="1 2" key="1">
    <citation type="journal article" date="2018" name="Front. Plant Sci.">
        <title>Red Clover (Trifolium pratense) and Zigzag Clover (T. medium) - A Picture of Genomic Similarities and Differences.</title>
        <authorList>
            <person name="Dluhosova J."/>
            <person name="Istvanek J."/>
            <person name="Nedelnik J."/>
            <person name="Repkova J."/>
        </authorList>
    </citation>
    <scope>NUCLEOTIDE SEQUENCE [LARGE SCALE GENOMIC DNA]</scope>
    <source>
        <strain evidence="2">cv. 10/8</strain>
        <tissue evidence="1">Leaf</tissue>
    </source>
</reference>